<evidence type="ECO:0000256" key="2">
    <source>
        <dbReference type="ARBA" id="ARBA00022448"/>
    </source>
</evidence>
<evidence type="ECO:0000313" key="10">
    <source>
        <dbReference type="Proteomes" id="UP000254029"/>
    </source>
</evidence>
<feature type="transmembrane region" description="Helical" evidence="7">
    <location>
        <begin position="163"/>
        <end position="186"/>
    </location>
</feature>
<dbReference type="PANTHER" id="PTHR42718">
    <property type="entry name" value="MAJOR FACILITATOR SUPERFAMILY MULTIDRUG TRANSPORTER MFSC"/>
    <property type="match status" value="1"/>
</dbReference>
<evidence type="ECO:0000259" key="8">
    <source>
        <dbReference type="PROSITE" id="PS50850"/>
    </source>
</evidence>
<comment type="subcellular location">
    <subcellularLocation>
        <location evidence="1">Cell membrane</location>
        <topology evidence="1">Multi-pass membrane protein</topology>
    </subcellularLocation>
</comment>
<feature type="domain" description="Major facilitator superfamily (MFS) profile" evidence="8">
    <location>
        <begin position="11"/>
        <end position="457"/>
    </location>
</feature>
<dbReference type="EMBL" id="UIGR01000001">
    <property type="protein sequence ID" value="SUX33793.1"/>
    <property type="molecule type" value="Genomic_DNA"/>
</dbReference>
<reference evidence="9 10" key="1">
    <citation type="submission" date="2018-06" db="EMBL/GenBank/DDBJ databases">
        <authorList>
            <consortium name="Pathogen Informatics"/>
            <person name="Doyle S."/>
        </authorList>
    </citation>
    <scope>NUCLEOTIDE SEQUENCE [LARGE SCALE GENOMIC DNA]</scope>
    <source>
        <strain evidence="9 10">NCTC8684</strain>
    </source>
</reference>
<dbReference type="InterPro" id="IPR020846">
    <property type="entry name" value="MFS_dom"/>
</dbReference>
<organism evidence="9 10">
    <name type="scientific">Chromobacterium violaceum</name>
    <dbReference type="NCBI Taxonomy" id="536"/>
    <lineage>
        <taxon>Bacteria</taxon>
        <taxon>Pseudomonadati</taxon>
        <taxon>Pseudomonadota</taxon>
        <taxon>Betaproteobacteria</taxon>
        <taxon>Neisseriales</taxon>
        <taxon>Chromobacteriaceae</taxon>
        <taxon>Chromobacterium</taxon>
    </lineage>
</organism>
<evidence type="ECO:0000256" key="6">
    <source>
        <dbReference type="ARBA" id="ARBA00023136"/>
    </source>
</evidence>
<accession>A0AAX2MCM8</accession>
<feature type="transmembrane region" description="Helical" evidence="7">
    <location>
        <begin position="330"/>
        <end position="348"/>
    </location>
</feature>
<dbReference type="AlphaFoldDB" id="A0AAX2MCM8"/>
<dbReference type="InterPro" id="IPR011701">
    <property type="entry name" value="MFS"/>
</dbReference>
<evidence type="ECO:0000256" key="7">
    <source>
        <dbReference type="SAM" id="Phobius"/>
    </source>
</evidence>
<evidence type="ECO:0000313" key="9">
    <source>
        <dbReference type="EMBL" id="SUX33793.1"/>
    </source>
</evidence>
<dbReference type="PRINTS" id="PR01036">
    <property type="entry name" value="TCRTETB"/>
</dbReference>
<dbReference type="NCBIfam" id="TIGR00711">
    <property type="entry name" value="efflux_EmrB"/>
    <property type="match status" value="1"/>
</dbReference>
<dbReference type="GO" id="GO:0022857">
    <property type="term" value="F:transmembrane transporter activity"/>
    <property type="evidence" value="ECO:0007669"/>
    <property type="project" value="InterPro"/>
</dbReference>
<name>A0AAX2MCM8_CHRVL</name>
<feature type="transmembrane region" description="Helical" evidence="7">
    <location>
        <begin position="401"/>
        <end position="419"/>
    </location>
</feature>
<evidence type="ECO:0000256" key="1">
    <source>
        <dbReference type="ARBA" id="ARBA00004651"/>
    </source>
</evidence>
<dbReference type="Gene3D" id="1.20.1720.10">
    <property type="entry name" value="Multidrug resistance protein D"/>
    <property type="match status" value="1"/>
</dbReference>
<dbReference type="GO" id="GO:0005886">
    <property type="term" value="C:plasma membrane"/>
    <property type="evidence" value="ECO:0007669"/>
    <property type="project" value="UniProtKB-SubCell"/>
</dbReference>
<dbReference type="Proteomes" id="UP000254029">
    <property type="component" value="Unassembled WGS sequence"/>
</dbReference>
<dbReference type="Pfam" id="PF07690">
    <property type="entry name" value="MFS_1"/>
    <property type="match status" value="1"/>
</dbReference>
<feature type="transmembrane region" description="Helical" evidence="7">
    <location>
        <begin position="431"/>
        <end position="450"/>
    </location>
</feature>
<evidence type="ECO:0000256" key="3">
    <source>
        <dbReference type="ARBA" id="ARBA00022475"/>
    </source>
</evidence>
<feature type="transmembrane region" description="Helical" evidence="7">
    <location>
        <begin position="81"/>
        <end position="100"/>
    </location>
</feature>
<gene>
    <name evidence="9" type="primary">hsrA_2</name>
    <name evidence="9" type="ORF">NCTC8684_02906</name>
</gene>
<dbReference type="PROSITE" id="PS50850">
    <property type="entry name" value="MFS"/>
    <property type="match status" value="1"/>
</dbReference>
<protein>
    <submittedName>
        <fullName evidence="9">High-copy suppressor of rspA</fullName>
    </submittedName>
</protein>
<feature type="transmembrane region" description="Helical" evidence="7">
    <location>
        <begin position="198"/>
        <end position="216"/>
    </location>
</feature>
<dbReference type="RefSeq" id="WP_223938047.1">
    <property type="nucleotide sequence ID" value="NZ_CP024028.1"/>
</dbReference>
<keyword evidence="6 7" id="KW-0472">Membrane</keyword>
<keyword evidence="4 7" id="KW-0812">Transmembrane</keyword>
<feature type="transmembrane region" description="Helical" evidence="7">
    <location>
        <begin position="222"/>
        <end position="243"/>
    </location>
</feature>
<evidence type="ECO:0000256" key="5">
    <source>
        <dbReference type="ARBA" id="ARBA00022989"/>
    </source>
</evidence>
<keyword evidence="5 7" id="KW-1133">Transmembrane helix</keyword>
<feature type="transmembrane region" description="Helical" evidence="7">
    <location>
        <begin position="135"/>
        <end position="157"/>
    </location>
</feature>
<dbReference type="InterPro" id="IPR036259">
    <property type="entry name" value="MFS_trans_sf"/>
</dbReference>
<feature type="transmembrane region" description="Helical" evidence="7">
    <location>
        <begin position="47"/>
        <end position="69"/>
    </location>
</feature>
<dbReference type="InterPro" id="IPR004638">
    <property type="entry name" value="EmrB-like"/>
</dbReference>
<feature type="transmembrane region" description="Helical" evidence="7">
    <location>
        <begin position="354"/>
        <end position="380"/>
    </location>
</feature>
<evidence type="ECO:0000256" key="4">
    <source>
        <dbReference type="ARBA" id="ARBA00022692"/>
    </source>
</evidence>
<dbReference type="Gene3D" id="1.20.1250.20">
    <property type="entry name" value="MFS general substrate transporter like domains"/>
    <property type="match status" value="1"/>
</dbReference>
<sequence>MQLKIAPGMLTPLIVATALFMENMDATVISTSLPVIAQDLGVDPISLKLALTSYLVSLAVFIPISGWMADRFGARRIFRSAILVFMLGSLLCAATGSLHGFVLARFLQGIGGAMMVPVGRLVILRTIDKADLVRALSYLTVPALLGPVIGPPLGGFISTYFHWRWIFLINIPIGVLGLALAGRFIANLKEDEVPKLDWWGFLLTGTGLSMLMLGLATEGKHMLSATASIWLSALGAALLLAYLRHYRKQTHPLLDLSLLRLPTFNAGVVGGFMFRIGIGTIPFLLPLMLQLGFGFSPFESGLLTCSTAMGAMGMKTIVAKVLQRYGFRRVLVVNSILAGCSVAVYSLFQADTPHWLLLLVFVLGGCMRSLQFTSLNAITFADVDKDRLSHATSLSSVAQQLAAGFGVTVGAFALQSVAWLQGHQQLTAVDFGHAFLIMGGLTMLSSLQFLKLERDAGRQVSAGHE</sequence>
<keyword evidence="3" id="KW-1003">Cell membrane</keyword>
<dbReference type="SUPFAM" id="SSF103473">
    <property type="entry name" value="MFS general substrate transporter"/>
    <property type="match status" value="1"/>
</dbReference>
<feature type="transmembrane region" description="Helical" evidence="7">
    <location>
        <begin position="106"/>
        <end position="123"/>
    </location>
</feature>
<keyword evidence="2" id="KW-0813">Transport</keyword>
<feature type="transmembrane region" description="Helical" evidence="7">
    <location>
        <begin position="264"/>
        <end position="289"/>
    </location>
</feature>
<dbReference type="CDD" id="cd17503">
    <property type="entry name" value="MFS_LmrB_MDR_like"/>
    <property type="match status" value="1"/>
</dbReference>
<proteinExistence type="predicted"/>
<dbReference type="PANTHER" id="PTHR42718:SF46">
    <property type="entry name" value="BLR6921 PROTEIN"/>
    <property type="match status" value="1"/>
</dbReference>
<comment type="caution">
    <text evidence="9">The sequence shown here is derived from an EMBL/GenBank/DDBJ whole genome shotgun (WGS) entry which is preliminary data.</text>
</comment>